<dbReference type="InterPro" id="IPR025563">
    <property type="entry name" value="DUF4286"/>
</dbReference>
<evidence type="ECO:0000313" key="1">
    <source>
        <dbReference type="EMBL" id="PSR54796.1"/>
    </source>
</evidence>
<evidence type="ECO:0000313" key="2">
    <source>
        <dbReference type="Proteomes" id="UP000240357"/>
    </source>
</evidence>
<dbReference type="Proteomes" id="UP000240357">
    <property type="component" value="Unassembled WGS sequence"/>
</dbReference>
<comment type="caution">
    <text evidence="1">The sequence shown here is derived from an EMBL/GenBank/DDBJ whole genome shotgun (WGS) entry which is preliminary data.</text>
</comment>
<protein>
    <submittedName>
        <fullName evidence="1">DUF4286 domain-containing protein</fullName>
    </submittedName>
</protein>
<accession>A0A2T2YGZ3</accession>
<sequence length="103" mass="12424">MILYNVTINIDNTVAEDWLTWMKEVHIPEVMATTYFIKYQICKMLTEYEDNGGTTYAVQYFARHLADLEEFQRDFETELQEKHHARYLNKYVTFHSILEIMDC</sequence>
<reference evidence="1 2" key="1">
    <citation type="submission" date="2018-03" db="EMBL/GenBank/DDBJ databases">
        <title>Adhaeribacter sp. HMF7605 Genome sequencing and assembly.</title>
        <authorList>
            <person name="Kang H."/>
            <person name="Kang J."/>
            <person name="Cha I."/>
            <person name="Kim H."/>
            <person name="Joh K."/>
        </authorList>
    </citation>
    <scope>NUCLEOTIDE SEQUENCE [LARGE SCALE GENOMIC DNA]</scope>
    <source>
        <strain evidence="1 2">HMF7605</strain>
    </source>
</reference>
<keyword evidence="2" id="KW-1185">Reference proteome</keyword>
<organism evidence="1 2">
    <name type="scientific">Adhaeribacter arboris</name>
    <dbReference type="NCBI Taxonomy" id="2072846"/>
    <lineage>
        <taxon>Bacteria</taxon>
        <taxon>Pseudomonadati</taxon>
        <taxon>Bacteroidota</taxon>
        <taxon>Cytophagia</taxon>
        <taxon>Cytophagales</taxon>
        <taxon>Hymenobacteraceae</taxon>
        <taxon>Adhaeribacter</taxon>
    </lineage>
</organism>
<dbReference type="RefSeq" id="WP_106930802.1">
    <property type="nucleotide sequence ID" value="NZ_PYFT01000001.1"/>
</dbReference>
<proteinExistence type="predicted"/>
<dbReference type="Pfam" id="PF14114">
    <property type="entry name" value="DUF4286"/>
    <property type="match status" value="1"/>
</dbReference>
<name>A0A2T2YGZ3_9BACT</name>
<dbReference type="OrthoDB" id="1121837at2"/>
<gene>
    <name evidence="1" type="ORF">AHMF7605_15430</name>
</gene>
<dbReference type="AlphaFoldDB" id="A0A2T2YGZ3"/>
<dbReference type="EMBL" id="PYFT01000001">
    <property type="protein sequence ID" value="PSR54796.1"/>
    <property type="molecule type" value="Genomic_DNA"/>
</dbReference>